<proteinExistence type="predicted"/>
<comment type="caution">
    <text evidence="1">The sequence shown here is derived from an EMBL/GenBank/DDBJ whole genome shotgun (WGS) entry which is preliminary data.</text>
</comment>
<evidence type="ECO:0000313" key="1">
    <source>
        <dbReference type="EMBL" id="KAI0037815.1"/>
    </source>
</evidence>
<organism evidence="1 2">
    <name type="scientific">Auriscalpium vulgare</name>
    <dbReference type="NCBI Taxonomy" id="40419"/>
    <lineage>
        <taxon>Eukaryota</taxon>
        <taxon>Fungi</taxon>
        <taxon>Dikarya</taxon>
        <taxon>Basidiomycota</taxon>
        <taxon>Agaricomycotina</taxon>
        <taxon>Agaricomycetes</taxon>
        <taxon>Russulales</taxon>
        <taxon>Auriscalpiaceae</taxon>
        <taxon>Auriscalpium</taxon>
    </lineage>
</organism>
<reference evidence="1" key="1">
    <citation type="submission" date="2021-02" db="EMBL/GenBank/DDBJ databases">
        <authorList>
            <consortium name="DOE Joint Genome Institute"/>
            <person name="Ahrendt S."/>
            <person name="Looney B.P."/>
            <person name="Miyauchi S."/>
            <person name="Morin E."/>
            <person name="Drula E."/>
            <person name="Courty P.E."/>
            <person name="Chicoki N."/>
            <person name="Fauchery L."/>
            <person name="Kohler A."/>
            <person name="Kuo A."/>
            <person name="Labutti K."/>
            <person name="Pangilinan J."/>
            <person name="Lipzen A."/>
            <person name="Riley R."/>
            <person name="Andreopoulos W."/>
            <person name="He G."/>
            <person name="Johnson J."/>
            <person name="Barry K.W."/>
            <person name="Grigoriev I.V."/>
            <person name="Nagy L."/>
            <person name="Hibbett D."/>
            <person name="Henrissat B."/>
            <person name="Matheny P.B."/>
            <person name="Labbe J."/>
            <person name="Martin F."/>
        </authorList>
    </citation>
    <scope>NUCLEOTIDE SEQUENCE</scope>
    <source>
        <strain evidence="1">FP105234-sp</strain>
    </source>
</reference>
<protein>
    <submittedName>
        <fullName evidence="1">Uncharacterized protein</fullName>
    </submittedName>
</protein>
<name>A0ACB8R233_9AGAM</name>
<gene>
    <name evidence="1" type="ORF">FA95DRAFT_1613862</name>
</gene>
<feature type="non-terminal residue" evidence="1">
    <location>
        <position position="216"/>
    </location>
</feature>
<keyword evidence="2" id="KW-1185">Reference proteome</keyword>
<accession>A0ACB8R233</accession>
<reference evidence="1" key="2">
    <citation type="journal article" date="2022" name="New Phytol.">
        <title>Evolutionary transition to the ectomycorrhizal habit in the genomes of a hyperdiverse lineage of mushroom-forming fungi.</title>
        <authorList>
            <person name="Looney B."/>
            <person name="Miyauchi S."/>
            <person name="Morin E."/>
            <person name="Drula E."/>
            <person name="Courty P.E."/>
            <person name="Kohler A."/>
            <person name="Kuo A."/>
            <person name="LaButti K."/>
            <person name="Pangilinan J."/>
            <person name="Lipzen A."/>
            <person name="Riley R."/>
            <person name="Andreopoulos W."/>
            <person name="He G."/>
            <person name="Johnson J."/>
            <person name="Nolan M."/>
            <person name="Tritt A."/>
            <person name="Barry K.W."/>
            <person name="Grigoriev I.V."/>
            <person name="Nagy L.G."/>
            <person name="Hibbett D."/>
            <person name="Henrissat B."/>
            <person name="Matheny P.B."/>
            <person name="Labbe J."/>
            <person name="Martin F.M."/>
        </authorList>
    </citation>
    <scope>NUCLEOTIDE SEQUENCE</scope>
    <source>
        <strain evidence="1">FP105234-sp</strain>
    </source>
</reference>
<sequence length="216" mass="23702">QLRSRTHYGSYAERLLNDAVKTYAAADFDLEAALAASSQEQEAQDAREQQDRDDRGQQDQDGREQQDAELHIPEQQRATASNGRSSAAQPKRRGGDGTALAHLTGRPARSTRAERLPTAAAPRADESSQHAHSRVTRLLRRHRKRAEHSPYGLPPVTARIAAAFASQPALPTMQDAANLPVAKKAFVARDGVHPSALPYLGKEVPLETFKDVLKFE</sequence>
<dbReference type="EMBL" id="MU276705">
    <property type="protein sequence ID" value="KAI0037815.1"/>
    <property type="molecule type" value="Genomic_DNA"/>
</dbReference>
<feature type="non-terminal residue" evidence="1">
    <location>
        <position position="1"/>
    </location>
</feature>
<dbReference type="Proteomes" id="UP000814033">
    <property type="component" value="Unassembled WGS sequence"/>
</dbReference>
<evidence type="ECO:0000313" key="2">
    <source>
        <dbReference type="Proteomes" id="UP000814033"/>
    </source>
</evidence>